<dbReference type="PANTHER" id="PTHR47552">
    <property type="entry name" value="PHOSPHORIBOSYLFORMYLGLYCINAMIDINE SYNTHASE SUBUNIT PURQ"/>
    <property type="match status" value="1"/>
</dbReference>
<dbReference type="HAMAP" id="MF_00421">
    <property type="entry name" value="PurQ"/>
    <property type="match status" value="1"/>
</dbReference>
<feature type="active site" evidence="8">
    <location>
        <position position="212"/>
    </location>
</feature>
<dbReference type="PROSITE" id="PS51273">
    <property type="entry name" value="GATASE_TYPE_1"/>
    <property type="match status" value="1"/>
</dbReference>
<evidence type="ECO:0000256" key="6">
    <source>
        <dbReference type="ARBA" id="ARBA00022840"/>
    </source>
</evidence>
<dbReference type="Pfam" id="PF13507">
    <property type="entry name" value="GATase_5"/>
    <property type="match status" value="1"/>
</dbReference>
<comment type="pathway">
    <text evidence="8">Purine metabolism; IMP biosynthesis via de novo pathway; 5-amino-1-(5-phospho-D-ribosyl)imidazole from N(2)-formyl-N(1)-(5-phospho-D-ribosyl)glycinamide: step 1/2.</text>
</comment>
<dbReference type="InterPro" id="IPR029062">
    <property type="entry name" value="Class_I_gatase-like"/>
</dbReference>
<comment type="catalytic activity">
    <reaction evidence="8">
        <text>L-glutamine + H2O = L-glutamate + NH4(+)</text>
        <dbReference type="Rhea" id="RHEA:15889"/>
        <dbReference type="ChEBI" id="CHEBI:15377"/>
        <dbReference type="ChEBI" id="CHEBI:28938"/>
        <dbReference type="ChEBI" id="CHEBI:29985"/>
        <dbReference type="ChEBI" id="CHEBI:58359"/>
        <dbReference type="EC" id="3.5.1.2"/>
    </reaction>
</comment>
<dbReference type="GO" id="GO:0006189">
    <property type="term" value="P:'de novo' IMP biosynthetic process"/>
    <property type="evidence" value="ECO:0007669"/>
    <property type="project" value="UniProtKB-UniRule"/>
</dbReference>
<keyword evidence="4 8" id="KW-0658">Purine biosynthesis</keyword>
<comment type="subunit">
    <text evidence="8">Part of the FGAM synthase complex composed of 1 PurL, 1 PurQ and 2 PurS subunits.</text>
</comment>
<dbReference type="AlphaFoldDB" id="A0A520XFX0"/>
<evidence type="ECO:0000256" key="3">
    <source>
        <dbReference type="ARBA" id="ARBA00022741"/>
    </source>
</evidence>
<protein>
    <recommendedName>
        <fullName evidence="8">Phosphoribosylformylglycinamidine synthase subunit PurQ</fullName>
        <shortName evidence="8">FGAM synthase</shortName>
        <ecNumber evidence="8">6.3.5.3</ecNumber>
    </recommendedName>
    <alternativeName>
        <fullName evidence="8">Formylglycinamide ribonucleotide amidotransferase subunit I</fullName>
        <shortName evidence="8">FGAR amidotransferase I</shortName>
        <shortName evidence="8">FGAR-AT I</shortName>
    </alternativeName>
    <alternativeName>
        <fullName evidence="8">Glutaminase PurQ</fullName>
        <ecNumber evidence="8">3.5.1.2</ecNumber>
    </alternativeName>
    <alternativeName>
        <fullName evidence="8">Phosphoribosylformylglycinamidine synthase subunit I</fullName>
    </alternativeName>
</protein>
<proteinExistence type="inferred from homology"/>
<evidence type="ECO:0000256" key="1">
    <source>
        <dbReference type="ARBA" id="ARBA00022490"/>
    </source>
</evidence>
<dbReference type="NCBIfam" id="NF002957">
    <property type="entry name" value="PRK03619.1"/>
    <property type="match status" value="1"/>
</dbReference>
<evidence type="ECO:0000256" key="4">
    <source>
        <dbReference type="ARBA" id="ARBA00022755"/>
    </source>
</evidence>
<evidence type="ECO:0000256" key="5">
    <source>
        <dbReference type="ARBA" id="ARBA00022801"/>
    </source>
</evidence>
<comment type="function">
    <text evidence="8">Part of the phosphoribosylformylglycinamidine synthase complex involved in the purines biosynthetic pathway. Catalyzes the ATP-dependent conversion of formylglycinamide ribonucleotide (FGAR) and glutamine to yield formylglycinamidine ribonucleotide (FGAM) and glutamate. The FGAM synthase complex is composed of three subunits. PurQ produces an ammonia molecule by converting glutamine to glutamate. PurL transfers the ammonia molecule to FGAR to form FGAM in an ATP-dependent manner. PurS interacts with PurQ and PurL and is thought to assist in the transfer of the ammonia molecule from PurQ to PurL.</text>
</comment>
<comment type="caution">
    <text evidence="9">The sequence shown here is derived from an EMBL/GenBank/DDBJ whole genome shotgun (WGS) entry which is preliminary data.</text>
</comment>
<dbReference type="EMBL" id="SHMQ01000004">
    <property type="protein sequence ID" value="RZV40081.1"/>
    <property type="molecule type" value="Genomic_DNA"/>
</dbReference>
<keyword evidence="7 8" id="KW-0315">Glutamine amidotransferase</keyword>
<evidence type="ECO:0000256" key="7">
    <source>
        <dbReference type="ARBA" id="ARBA00022962"/>
    </source>
</evidence>
<organism evidence="9 10">
    <name type="scientific">Candidatus Acidulodesulfobacterium acidiphilum</name>
    <dbReference type="NCBI Taxonomy" id="2597224"/>
    <lineage>
        <taxon>Bacteria</taxon>
        <taxon>Deltaproteobacteria</taxon>
        <taxon>Candidatus Acidulodesulfobacterales</taxon>
        <taxon>Candidatus Acidulodesulfobacterium</taxon>
    </lineage>
</organism>
<dbReference type="GO" id="GO:0005737">
    <property type="term" value="C:cytoplasm"/>
    <property type="evidence" value="ECO:0007669"/>
    <property type="project" value="UniProtKB-SubCell"/>
</dbReference>
<feature type="active site" description="Nucleophile" evidence="8">
    <location>
        <position position="93"/>
    </location>
</feature>
<dbReference type="GO" id="GO:0004642">
    <property type="term" value="F:phosphoribosylformylglycinamidine synthase activity"/>
    <property type="evidence" value="ECO:0007669"/>
    <property type="project" value="UniProtKB-UniRule"/>
</dbReference>
<comment type="subcellular location">
    <subcellularLocation>
        <location evidence="8">Cytoplasm</location>
    </subcellularLocation>
</comment>
<dbReference type="SUPFAM" id="SSF52317">
    <property type="entry name" value="Class I glutamine amidotransferase-like"/>
    <property type="match status" value="1"/>
</dbReference>
<dbReference type="CDD" id="cd01740">
    <property type="entry name" value="GATase1_FGAR_AT"/>
    <property type="match status" value="1"/>
</dbReference>
<dbReference type="Gene3D" id="3.40.50.880">
    <property type="match status" value="1"/>
</dbReference>
<dbReference type="SMART" id="SM01211">
    <property type="entry name" value="GATase_5"/>
    <property type="match status" value="1"/>
</dbReference>
<reference evidence="9 10" key="1">
    <citation type="submission" date="2019-01" db="EMBL/GenBank/DDBJ databases">
        <title>Insights into ecological role of a new deltaproteobacterial order Candidatus Sinidesulfobacterales (Sva0485) by metagenomics and metatranscriptomics.</title>
        <authorList>
            <person name="Tan S."/>
            <person name="Liu J."/>
            <person name="Fang Y."/>
            <person name="Hedlund B."/>
            <person name="Lian Z.-H."/>
            <person name="Huang L.-Y."/>
            <person name="Li J.-T."/>
            <person name="Huang L.-N."/>
            <person name="Li W.-J."/>
            <person name="Jiang H.-C."/>
            <person name="Dong H.-L."/>
            <person name="Shu W.-S."/>
        </authorList>
    </citation>
    <scope>NUCLEOTIDE SEQUENCE [LARGE SCALE GENOMIC DNA]</scope>
    <source>
        <strain evidence="9">AP4</strain>
    </source>
</reference>
<accession>A0A520XFX0</accession>
<dbReference type="UniPathway" id="UPA00074">
    <property type="reaction ID" value="UER00128"/>
</dbReference>
<keyword evidence="5 8" id="KW-0378">Hydrolase</keyword>
<dbReference type="PANTHER" id="PTHR47552:SF1">
    <property type="entry name" value="PHOSPHORIBOSYLFORMYLGLYCINAMIDINE SYNTHASE SUBUNIT PURQ"/>
    <property type="match status" value="1"/>
</dbReference>
<dbReference type="EC" id="6.3.5.3" evidence="8"/>
<dbReference type="GO" id="GO:0005524">
    <property type="term" value="F:ATP binding"/>
    <property type="evidence" value="ECO:0007669"/>
    <property type="project" value="UniProtKB-KW"/>
</dbReference>
<keyword evidence="1 8" id="KW-0963">Cytoplasm</keyword>
<dbReference type="GO" id="GO:0004359">
    <property type="term" value="F:glutaminase activity"/>
    <property type="evidence" value="ECO:0007669"/>
    <property type="project" value="UniProtKB-EC"/>
</dbReference>
<keyword evidence="2 8" id="KW-0436">Ligase</keyword>
<evidence type="ECO:0000256" key="2">
    <source>
        <dbReference type="ARBA" id="ARBA00022598"/>
    </source>
</evidence>
<dbReference type="PIRSF" id="PIRSF001586">
    <property type="entry name" value="FGAM_synth_I"/>
    <property type="match status" value="1"/>
</dbReference>
<comment type="catalytic activity">
    <reaction evidence="8">
        <text>N(2)-formyl-N(1)-(5-phospho-beta-D-ribosyl)glycinamide + L-glutamine + ATP + H2O = 2-formamido-N(1)-(5-O-phospho-beta-D-ribosyl)acetamidine + L-glutamate + ADP + phosphate + H(+)</text>
        <dbReference type="Rhea" id="RHEA:17129"/>
        <dbReference type="ChEBI" id="CHEBI:15377"/>
        <dbReference type="ChEBI" id="CHEBI:15378"/>
        <dbReference type="ChEBI" id="CHEBI:29985"/>
        <dbReference type="ChEBI" id="CHEBI:30616"/>
        <dbReference type="ChEBI" id="CHEBI:43474"/>
        <dbReference type="ChEBI" id="CHEBI:58359"/>
        <dbReference type="ChEBI" id="CHEBI:147286"/>
        <dbReference type="ChEBI" id="CHEBI:147287"/>
        <dbReference type="ChEBI" id="CHEBI:456216"/>
        <dbReference type="EC" id="6.3.5.3"/>
    </reaction>
</comment>
<dbReference type="EC" id="3.5.1.2" evidence="8"/>
<keyword evidence="6 8" id="KW-0067">ATP-binding</keyword>
<dbReference type="NCBIfam" id="TIGR01737">
    <property type="entry name" value="FGAM_synth_I"/>
    <property type="match status" value="1"/>
</dbReference>
<keyword evidence="3 8" id="KW-0547">Nucleotide-binding</keyword>
<feature type="active site" evidence="8">
    <location>
        <position position="210"/>
    </location>
</feature>
<evidence type="ECO:0000313" key="9">
    <source>
        <dbReference type="EMBL" id="RZV40081.1"/>
    </source>
</evidence>
<name>A0A520XFX0_9DELT</name>
<evidence type="ECO:0000313" key="10">
    <source>
        <dbReference type="Proteomes" id="UP000322454"/>
    </source>
</evidence>
<dbReference type="Proteomes" id="UP000322454">
    <property type="component" value="Unassembled WGS sequence"/>
</dbReference>
<sequence>MNNKKIKAGITVFPGSNCDADVYRVLNEVFGLSASFIWHKNKIKNLGEYDFIVIPGGFSYGDYLRSGALAARSPVMEYVKDYAYKSGIVLGICNGFQILLEAGLLNGVMLTNNSLKFECKDVYLKTLNTETPFTCALKKDSLLKMPIAHHDGNYFAEKKIIKGLNDKNAVIFKYCDENGDITELSNPNGSMYNIAGISNENGNIMGLMPHPERSSEKILGSEDGGYIFKSIVKYVKER</sequence>
<evidence type="ECO:0000256" key="8">
    <source>
        <dbReference type="HAMAP-Rule" id="MF_00421"/>
    </source>
</evidence>
<gene>
    <name evidence="8 9" type="primary">purQ</name>
    <name evidence="9" type="ORF">EVJ48_02625</name>
</gene>
<dbReference type="InterPro" id="IPR010075">
    <property type="entry name" value="PRibForGlyAmidine_synth_PurQ"/>
</dbReference>